<evidence type="ECO:0000313" key="2">
    <source>
        <dbReference type="Proteomes" id="UP001055811"/>
    </source>
</evidence>
<comment type="caution">
    <text evidence="1">The sequence shown here is derived from an EMBL/GenBank/DDBJ whole genome shotgun (WGS) entry which is preliminary data.</text>
</comment>
<reference evidence="1 2" key="2">
    <citation type="journal article" date="2022" name="Mol. Ecol. Resour.">
        <title>The genomes of chicory, endive, great burdock and yacon provide insights into Asteraceae paleo-polyploidization history and plant inulin production.</title>
        <authorList>
            <person name="Fan W."/>
            <person name="Wang S."/>
            <person name="Wang H."/>
            <person name="Wang A."/>
            <person name="Jiang F."/>
            <person name="Liu H."/>
            <person name="Zhao H."/>
            <person name="Xu D."/>
            <person name="Zhang Y."/>
        </authorList>
    </citation>
    <scope>NUCLEOTIDE SEQUENCE [LARGE SCALE GENOMIC DNA]</scope>
    <source>
        <strain evidence="2">cv. Punajuju</strain>
        <tissue evidence="1">Leaves</tissue>
    </source>
</reference>
<sequence>MKVNIKTLKGTRFEIEVKLEDTVDDVKKNIEIVQGPDVYASARQILIHQGKVLKDDTTMEENEVSGNSSIVIMLSNMPPIPVVTPPPQPSSSITNPPSDLPPVTGAPPPPAVNQPQRNQPPPAAPSTGPNSSPLNLFPPAGASGDDNFLNFLRNSRGFQNIRSEVQVCPPPHAPLLRLKSQRVLPKYVKTPPLAISISSFNCVVTVDDILKMKVNVKTLKGTRFEIEVKLEETVADMKKNIETVKGPYAYPAARQMLIHQGKVLKDDTTMEENQVSENGFIVIMLSKVPETRSAPVAAPPPQPSSSTTNPPSNLPPVTGAPPPPTGPNTNSLDEIEIPENLNLLDFLRNCQAFQNIRSWVRANPQSLPTILHRMGAYNQQLARLLLENYDDIFRLIFEPVGEEEGTGQPASRASESFTITREEMEALDRLEGMGFNRSLVWVAFFACDKNEEVAINYMLDHMHEFDE</sequence>
<evidence type="ECO:0000313" key="1">
    <source>
        <dbReference type="EMBL" id="KAI3763860.1"/>
    </source>
</evidence>
<reference evidence="2" key="1">
    <citation type="journal article" date="2022" name="Mol. Ecol. Resour.">
        <title>The genomes of chicory, endive, great burdock and yacon provide insights into Asteraceae palaeo-polyploidization history and plant inulin production.</title>
        <authorList>
            <person name="Fan W."/>
            <person name="Wang S."/>
            <person name="Wang H."/>
            <person name="Wang A."/>
            <person name="Jiang F."/>
            <person name="Liu H."/>
            <person name="Zhao H."/>
            <person name="Xu D."/>
            <person name="Zhang Y."/>
        </authorList>
    </citation>
    <scope>NUCLEOTIDE SEQUENCE [LARGE SCALE GENOMIC DNA]</scope>
    <source>
        <strain evidence="2">cv. Punajuju</strain>
    </source>
</reference>
<name>A0ACB9EYG1_CICIN</name>
<dbReference type="EMBL" id="CM042011">
    <property type="protein sequence ID" value="KAI3763860.1"/>
    <property type="molecule type" value="Genomic_DNA"/>
</dbReference>
<dbReference type="Proteomes" id="UP001055811">
    <property type="component" value="Linkage Group LG03"/>
</dbReference>
<accession>A0ACB9EYG1</accession>
<gene>
    <name evidence="1" type="ORF">L2E82_13858</name>
</gene>
<proteinExistence type="predicted"/>
<keyword evidence="2" id="KW-1185">Reference proteome</keyword>
<organism evidence="1 2">
    <name type="scientific">Cichorium intybus</name>
    <name type="common">Chicory</name>
    <dbReference type="NCBI Taxonomy" id="13427"/>
    <lineage>
        <taxon>Eukaryota</taxon>
        <taxon>Viridiplantae</taxon>
        <taxon>Streptophyta</taxon>
        <taxon>Embryophyta</taxon>
        <taxon>Tracheophyta</taxon>
        <taxon>Spermatophyta</taxon>
        <taxon>Magnoliopsida</taxon>
        <taxon>eudicotyledons</taxon>
        <taxon>Gunneridae</taxon>
        <taxon>Pentapetalae</taxon>
        <taxon>asterids</taxon>
        <taxon>campanulids</taxon>
        <taxon>Asterales</taxon>
        <taxon>Asteraceae</taxon>
        <taxon>Cichorioideae</taxon>
        <taxon>Cichorieae</taxon>
        <taxon>Cichoriinae</taxon>
        <taxon>Cichorium</taxon>
    </lineage>
</organism>
<protein>
    <submittedName>
        <fullName evidence="1">Uncharacterized protein</fullName>
    </submittedName>
</protein>